<protein>
    <submittedName>
        <fullName evidence="1">Uncharacterized protein</fullName>
    </submittedName>
</protein>
<organism evidence="1 2">
    <name type="scientific">Polyporus arcularius HHB13444</name>
    <dbReference type="NCBI Taxonomy" id="1314778"/>
    <lineage>
        <taxon>Eukaryota</taxon>
        <taxon>Fungi</taxon>
        <taxon>Dikarya</taxon>
        <taxon>Basidiomycota</taxon>
        <taxon>Agaricomycotina</taxon>
        <taxon>Agaricomycetes</taxon>
        <taxon>Polyporales</taxon>
        <taxon>Polyporaceae</taxon>
        <taxon>Polyporus</taxon>
    </lineage>
</organism>
<gene>
    <name evidence="1" type="ORF">K466DRAFT_580201</name>
</gene>
<accession>A0A5C3Q746</accession>
<sequence length="89" mass="9527">MCPLRCVRRSRCTALTCVDPGSSPSGNVGSLCGARGDCRRLDVGSLPDAPRKYVQFLSASGLPGFVALTVLQRRDICICRCLGPRSSRL</sequence>
<evidence type="ECO:0000313" key="1">
    <source>
        <dbReference type="EMBL" id="TFK94243.1"/>
    </source>
</evidence>
<dbReference type="AlphaFoldDB" id="A0A5C3Q746"/>
<reference evidence="1 2" key="1">
    <citation type="journal article" date="2019" name="Nat. Ecol. Evol.">
        <title>Megaphylogeny resolves global patterns of mushroom evolution.</title>
        <authorList>
            <person name="Varga T."/>
            <person name="Krizsan K."/>
            <person name="Foldi C."/>
            <person name="Dima B."/>
            <person name="Sanchez-Garcia M."/>
            <person name="Sanchez-Ramirez S."/>
            <person name="Szollosi G.J."/>
            <person name="Szarkandi J.G."/>
            <person name="Papp V."/>
            <person name="Albert L."/>
            <person name="Andreopoulos W."/>
            <person name="Angelini C."/>
            <person name="Antonin V."/>
            <person name="Barry K.W."/>
            <person name="Bougher N.L."/>
            <person name="Buchanan P."/>
            <person name="Buyck B."/>
            <person name="Bense V."/>
            <person name="Catcheside P."/>
            <person name="Chovatia M."/>
            <person name="Cooper J."/>
            <person name="Damon W."/>
            <person name="Desjardin D."/>
            <person name="Finy P."/>
            <person name="Geml J."/>
            <person name="Haridas S."/>
            <person name="Hughes K."/>
            <person name="Justo A."/>
            <person name="Karasinski D."/>
            <person name="Kautmanova I."/>
            <person name="Kiss B."/>
            <person name="Kocsube S."/>
            <person name="Kotiranta H."/>
            <person name="LaButti K.M."/>
            <person name="Lechner B.E."/>
            <person name="Liimatainen K."/>
            <person name="Lipzen A."/>
            <person name="Lukacs Z."/>
            <person name="Mihaltcheva S."/>
            <person name="Morgado L.N."/>
            <person name="Niskanen T."/>
            <person name="Noordeloos M.E."/>
            <person name="Ohm R.A."/>
            <person name="Ortiz-Santana B."/>
            <person name="Ovrebo C."/>
            <person name="Racz N."/>
            <person name="Riley R."/>
            <person name="Savchenko A."/>
            <person name="Shiryaev A."/>
            <person name="Soop K."/>
            <person name="Spirin V."/>
            <person name="Szebenyi C."/>
            <person name="Tomsovsky M."/>
            <person name="Tulloss R.E."/>
            <person name="Uehling J."/>
            <person name="Grigoriev I.V."/>
            <person name="Vagvolgyi C."/>
            <person name="Papp T."/>
            <person name="Martin F.M."/>
            <person name="Miettinen O."/>
            <person name="Hibbett D.S."/>
            <person name="Nagy L.G."/>
        </authorList>
    </citation>
    <scope>NUCLEOTIDE SEQUENCE [LARGE SCALE GENOMIC DNA]</scope>
    <source>
        <strain evidence="1 2">HHB13444</strain>
    </source>
</reference>
<dbReference type="Proteomes" id="UP000308197">
    <property type="component" value="Unassembled WGS sequence"/>
</dbReference>
<dbReference type="InParanoid" id="A0A5C3Q746"/>
<keyword evidence="2" id="KW-1185">Reference proteome</keyword>
<dbReference type="EMBL" id="ML210971">
    <property type="protein sequence ID" value="TFK94243.1"/>
    <property type="molecule type" value="Genomic_DNA"/>
</dbReference>
<proteinExistence type="predicted"/>
<evidence type="ECO:0000313" key="2">
    <source>
        <dbReference type="Proteomes" id="UP000308197"/>
    </source>
</evidence>
<name>A0A5C3Q746_9APHY</name>